<dbReference type="Gene3D" id="3.40.1390.10">
    <property type="entry name" value="MurE/MurF, N-terminal domain"/>
    <property type="match status" value="1"/>
</dbReference>
<dbReference type="PANTHER" id="PTHR43024:SF1">
    <property type="entry name" value="UDP-N-ACETYLMURAMOYL-TRIPEPTIDE--D-ALANYL-D-ALANINE LIGASE"/>
    <property type="match status" value="1"/>
</dbReference>
<evidence type="ECO:0000256" key="8">
    <source>
        <dbReference type="ARBA" id="ARBA00023306"/>
    </source>
</evidence>
<evidence type="ECO:0000313" key="14">
    <source>
        <dbReference type="EMBL" id="BAH83252.1"/>
    </source>
</evidence>
<keyword evidence="6 10" id="KW-0133">Cell shape</keyword>
<keyword evidence="1 10" id="KW-0963">Cytoplasm</keyword>
<evidence type="ECO:0000256" key="3">
    <source>
        <dbReference type="ARBA" id="ARBA00022618"/>
    </source>
</evidence>
<dbReference type="InterPro" id="IPR036615">
    <property type="entry name" value="Mur_ligase_C_dom_sf"/>
</dbReference>
<dbReference type="HAMAP" id="MF_02019">
    <property type="entry name" value="MurF"/>
    <property type="match status" value="1"/>
</dbReference>
<keyword evidence="9 10" id="KW-0961">Cell wall biogenesis/degradation</keyword>
<dbReference type="HOGENOM" id="CLU_031507_4_0_6"/>
<protein>
    <recommendedName>
        <fullName evidence="10 11">UDP-N-acetylmuramoyl-tripeptide--D-alanyl-D-alanine ligase</fullName>
        <ecNumber evidence="10 11">6.3.2.10</ecNumber>
    </recommendedName>
    <alternativeName>
        <fullName evidence="10">D-alanyl-D-alanine-adding enzyme</fullName>
    </alternativeName>
</protein>
<organism evidence="14 15">
    <name type="scientific">Candidatus Ishikawaella capsulata Mpkobe</name>
    <dbReference type="NCBI Taxonomy" id="476281"/>
    <lineage>
        <taxon>Bacteria</taxon>
        <taxon>Pseudomonadati</taxon>
        <taxon>Pseudomonadota</taxon>
        <taxon>Gammaproteobacteria</taxon>
        <taxon>Enterobacterales</taxon>
        <taxon>Enterobacteriaceae</taxon>
        <taxon>Candidatus Ishikawella</taxon>
    </lineage>
</organism>
<dbReference type="AlphaFoldDB" id="C5WD46"/>
<keyword evidence="5 10" id="KW-0067">ATP-binding</keyword>
<feature type="domain" description="Mur ligase central" evidence="13">
    <location>
        <begin position="106"/>
        <end position="294"/>
    </location>
</feature>
<dbReference type="Proteomes" id="UP000061704">
    <property type="component" value="Chromosome"/>
</dbReference>
<keyword evidence="4 10" id="KW-0547">Nucleotide-binding</keyword>
<dbReference type="GO" id="GO:0005524">
    <property type="term" value="F:ATP binding"/>
    <property type="evidence" value="ECO:0007669"/>
    <property type="project" value="UniProtKB-UniRule"/>
</dbReference>
<keyword evidence="15" id="KW-1185">Reference proteome</keyword>
<dbReference type="OrthoDB" id="9801978at2"/>
<comment type="subcellular location">
    <subcellularLocation>
        <location evidence="10 11">Cytoplasm</location>
    </subcellularLocation>
</comment>
<feature type="binding site" evidence="10">
    <location>
        <begin position="107"/>
        <end position="113"/>
    </location>
    <ligand>
        <name>ATP</name>
        <dbReference type="ChEBI" id="CHEBI:30616"/>
    </ligand>
</feature>
<name>C5WD46_9ENTR</name>
<proteinExistence type="inferred from homology"/>
<dbReference type="SUPFAM" id="SSF53623">
    <property type="entry name" value="MurD-like peptide ligases, catalytic domain"/>
    <property type="match status" value="1"/>
</dbReference>
<dbReference type="InterPro" id="IPR004101">
    <property type="entry name" value="Mur_ligase_C"/>
</dbReference>
<dbReference type="RefSeq" id="WP_041069404.1">
    <property type="nucleotide sequence ID" value="NZ_AP010872.1"/>
</dbReference>
<dbReference type="InterPro" id="IPR035911">
    <property type="entry name" value="MurE/MurF_N"/>
</dbReference>
<keyword evidence="3 10" id="KW-0132">Cell division</keyword>
<dbReference type="GO" id="GO:0008360">
    <property type="term" value="P:regulation of cell shape"/>
    <property type="evidence" value="ECO:0007669"/>
    <property type="project" value="UniProtKB-KW"/>
</dbReference>
<evidence type="ECO:0000259" key="13">
    <source>
        <dbReference type="Pfam" id="PF08245"/>
    </source>
</evidence>
<evidence type="ECO:0000256" key="2">
    <source>
        <dbReference type="ARBA" id="ARBA00022598"/>
    </source>
</evidence>
<reference evidence="14 15" key="1">
    <citation type="journal article" date="2011" name="Genome Biol. Evol.">
        <title>Reductive evolution of bacterial genome in insect gut environment.</title>
        <authorList>
            <person name="Nikoh N."/>
            <person name="Hosokawa T."/>
            <person name="Ohshima K."/>
            <person name="Hattori M."/>
            <person name="Fukatsu T."/>
        </authorList>
    </citation>
    <scope>NUCLEOTIDE SEQUENCE [LARGE SCALE GENOMIC DNA]</scope>
    <source>
        <strain evidence="14 15">Mpkobe</strain>
    </source>
</reference>
<dbReference type="InterPro" id="IPR051046">
    <property type="entry name" value="MurCDEF_CellWall_CoF430Synth"/>
</dbReference>
<feature type="domain" description="Mur ligase C-terminal" evidence="12">
    <location>
        <begin position="316"/>
        <end position="435"/>
    </location>
</feature>
<evidence type="ECO:0000256" key="7">
    <source>
        <dbReference type="ARBA" id="ARBA00022984"/>
    </source>
</evidence>
<dbReference type="Gene3D" id="3.40.1190.10">
    <property type="entry name" value="Mur-like, catalytic domain"/>
    <property type="match status" value="1"/>
</dbReference>
<dbReference type="SUPFAM" id="SSF63418">
    <property type="entry name" value="MurE/MurF N-terminal domain"/>
    <property type="match status" value="1"/>
</dbReference>
<comment type="pathway">
    <text evidence="10 11">Cell wall biogenesis; peptidoglycan biosynthesis.</text>
</comment>
<gene>
    <name evidence="10 14" type="primary">murF</name>
    <name evidence="14" type="ORF">ICMP_399</name>
</gene>
<dbReference type="EMBL" id="AP010872">
    <property type="protein sequence ID" value="BAH83252.1"/>
    <property type="molecule type" value="Genomic_DNA"/>
</dbReference>
<dbReference type="GO" id="GO:0009252">
    <property type="term" value="P:peptidoglycan biosynthetic process"/>
    <property type="evidence" value="ECO:0007669"/>
    <property type="project" value="UniProtKB-UniRule"/>
</dbReference>
<dbReference type="InterPro" id="IPR036565">
    <property type="entry name" value="Mur-like_cat_sf"/>
</dbReference>
<dbReference type="Gene3D" id="3.90.190.20">
    <property type="entry name" value="Mur ligase, C-terminal domain"/>
    <property type="match status" value="1"/>
</dbReference>
<evidence type="ECO:0000256" key="10">
    <source>
        <dbReference type="HAMAP-Rule" id="MF_02019"/>
    </source>
</evidence>
<evidence type="ECO:0000259" key="12">
    <source>
        <dbReference type="Pfam" id="PF02875"/>
    </source>
</evidence>
<dbReference type="Pfam" id="PF02875">
    <property type="entry name" value="Mur_ligase_C"/>
    <property type="match status" value="1"/>
</dbReference>
<accession>C5WD46</accession>
<comment type="similarity">
    <text evidence="10">Belongs to the MurCDEF family. MurF subfamily.</text>
</comment>
<keyword evidence="7 10" id="KW-0573">Peptidoglycan synthesis</keyword>
<evidence type="ECO:0000256" key="6">
    <source>
        <dbReference type="ARBA" id="ARBA00022960"/>
    </source>
</evidence>
<dbReference type="GO" id="GO:0071555">
    <property type="term" value="P:cell wall organization"/>
    <property type="evidence" value="ECO:0007669"/>
    <property type="project" value="UniProtKB-KW"/>
</dbReference>
<dbReference type="EC" id="6.3.2.10" evidence="10 11"/>
<keyword evidence="8 10" id="KW-0131">Cell cycle</keyword>
<dbReference type="PANTHER" id="PTHR43024">
    <property type="entry name" value="UDP-N-ACETYLMURAMOYL-TRIPEPTIDE--D-ALANYL-D-ALANINE LIGASE"/>
    <property type="match status" value="1"/>
</dbReference>
<comment type="catalytic activity">
    <reaction evidence="10 11">
        <text>D-alanyl-D-alanine + UDP-N-acetyl-alpha-D-muramoyl-L-alanyl-gamma-D-glutamyl-meso-2,6-diaminopimelate + ATP = UDP-N-acetyl-alpha-D-muramoyl-L-alanyl-gamma-D-glutamyl-meso-2,6-diaminopimeloyl-D-alanyl-D-alanine + ADP + phosphate + H(+)</text>
        <dbReference type="Rhea" id="RHEA:28374"/>
        <dbReference type="ChEBI" id="CHEBI:15378"/>
        <dbReference type="ChEBI" id="CHEBI:30616"/>
        <dbReference type="ChEBI" id="CHEBI:43474"/>
        <dbReference type="ChEBI" id="CHEBI:57822"/>
        <dbReference type="ChEBI" id="CHEBI:61386"/>
        <dbReference type="ChEBI" id="CHEBI:83905"/>
        <dbReference type="ChEBI" id="CHEBI:456216"/>
        <dbReference type="EC" id="6.3.2.10"/>
    </reaction>
</comment>
<dbReference type="STRING" id="476281.ICMP_399"/>
<dbReference type="InterPro" id="IPR013221">
    <property type="entry name" value="Mur_ligase_cen"/>
</dbReference>
<evidence type="ECO:0000256" key="4">
    <source>
        <dbReference type="ARBA" id="ARBA00022741"/>
    </source>
</evidence>
<evidence type="ECO:0000256" key="5">
    <source>
        <dbReference type="ARBA" id="ARBA00022840"/>
    </source>
</evidence>
<dbReference type="SUPFAM" id="SSF53244">
    <property type="entry name" value="MurD-like peptide ligases, peptide-binding domain"/>
    <property type="match status" value="1"/>
</dbReference>
<evidence type="ECO:0000313" key="15">
    <source>
        <dbReference type="Proteomes" id="UP000061704"/>
    </source>
</evidence>
<sequence length="457" mass="50934">MIPISLKEIAEITNGLLIGKDLLLKYLATDTRKLEKNSLFIAFTGNKFNAHHFINDAINKGAQAFLLNTYFPIVQPQIIVNDTQIAFGKIAAWIRQKVKARIIALTGSVGKTSVKEMTASIMRECGKTLYTKDNFNNTIGVPMTLIGLTLEHEYAVIEIGANQIGEIDYSSQLVNPESVLINNLAAAHLEGFGSLTGIARAKAEIFNHLRSNGTIVINRNCQYCLQWQKQLYIKNIWNFSLQKEHNVDFFASNIRYQKFGTQFIMHTPNGDIDITLPLFGNHNVENALAAAALALSVDIPLDKIQNGLKQTNCIMGRLFPIHLSKGKLLLDDTYNANVGSMTAAIDVLAQMPGYKIMVVGDMLELGHETDKYHREIGLIAKRSGIDKIFSIGSLSKLISEVSGIGEHFNHQKSLIEQLLILLSEYPTITILIKSSHNFNMKPIIQSLKEKKYVSLYD</sequence>
<dbReference type="NCBIfam" id="TIGR01143">
    <property type="entry name" value="murF"/>
    <property type="match status" value="1"/>
</dbReference>
<dbReference type="GO" id="GO:0047480">
    <property type="term" value="F:UDP-N-acetylmuramoyl-tripeptide-D-alanyl-D-alanine ligase activity"/>
    <property type="evidence" value="ECO:0007669"/>
    <property type="project" value="UniProtKB-UniRule"/>
</dbReference>
<evidence type="ECO:0000256" key="11">
    <source>
        <dbReference type="RuleBase" id="RU004136"/>
    </source>
</evidence>
<dbReference type="GO" id="GO:0051301">
    <property type="term" value="P:cell division"/>
    <property type="evidence" value="ECO:0007669"/>
    <property type="project" value="UniProtKB-KW"/>
</dbReference>
<dbReference type="GO" id="GO:0008766">
    <property type="term" value="F:UDP-N-acetylmuramoylalanyl-D-glutamyl-2,6-diaminopimelate-D-alanyl-D-alanine ligase activity"/>
    <property type="evidence" value="ECO:0007669"/>
    <property type="project" value="RHEA"/>
</dbReference>
<evidence type="ECO:0000256" key="1">
    <source>
        <dbReference type="ARBA" id="ARBA00022490"/>
    </source>
</evidence>
<dbReference type="NCBIfam" id="NF008041">
    <property type="entry name" value="PRK10773.1"/>
    <property type="match status" value="1"/>
</dbReference>
<dbReference type="KEGG" id="icp:ICMP_399"/>
<dbReference type="InterPro" id="IPR005863">
    <property type="entry name" value="UDP-N-AcMur_synth"/>
</dbReference>
<dbReference type="GO" id="GO:0005737">
    <property type="term" value="C:cytoplasm"/>
    <property type="evidence" value="ECO:0007669"/>
    <property type="project" value="UniProtKB-SubCell"/>
</dbReference>
<comment type="function">
    <text evidence="10 11">Involved in cell wall formation. Catalyzes the final step in the synthesis of UDP-N-acetylmuramoyl-pentapeptide, the precursor of murein.</text>
</comment>
<evidence type="ECO:0000256" key="9">
    <source>
        <dbReference type="ARBA" id="ARBA00023316"/>
    </source>
</evidence>
<dbReference type="UniPathway" id="UPA00219"/>
<dbReference type="Pfam" id="PF08245">
    <property type="entry name" value="Mur_ligase_M"/>
    <property type="match status" value="1"/>
</dbReference>
<keyword evidence="2 10" id="KW-0436">Ligase</keyword>